<dbReference type="InterPro" id="IPR016181">
    <property type="entry name" value="Acyl_CoA_acyltransferase"/>
</dbReference>
<dbReference type="Pfam" id="PF13302">
    <property type="entry name" value="Acetyltransf_3"/>
    <property type="match status" value="1"/>
</dbReference>
<dbReference type="GO" id="GO:0005737">
    <property type="term" value="C:cytoplasm"/>
    <property type="evidence" value="ECO:0007669"/>
    <property type="project" value="TreeGrafter"/>
</dbReference>
<reference evidence="5 6" key="2">
    <citation type="submission" date="2020-01" db="EMBL/GenBank/DDBJ databases">
        <title>Microvirga sp. nov., an arsenate reduction bacterium isolated from Tibet hotspring sediments.</title>
        <authorList>
            <person name="Xian W.-D."/>
            <person name="Li W.-J."/>
        </authorList>
    </citation>
    <scope>NUCLEOTIDE SEQUENCE [LARGE SCALE GENOMIC DNA]</scope>
    <source>
        <strain evidence="5 6">KCTC 23863</strain>
    </source>
</reference>
<feature type="domain" description="N-acetyltransferase" evidence="4">
    <location>
        <begin position="5"/>
        <end position="163"/>
    </location>
</feature>
<reference evidence="5 6" key="1">
    <citation type="submission" date="2019-12" db="EMBL/GenBank/DDBJ databases">
        <authorList>
            <person name="Yuan C.-G."/>
        </authorList>
    </citation>
    <scope>NUCLEOTIDE SEQUENCE [LARGE SCALE GENOMIC DNA]</scope>
    <source>
        <strain evidence="5 6">KCTC 23863</strain>
    </source>
</reference>
<keyword evidence="2" id="KW-0012">Acyltransferase</keyword>
<evidence type="ECO:0000313" key="6">
    <source>
        <dbReference type="Proteomes" id="UP000436483"/>
    </source>
</evidence>
<dbReference type="InterPro" id="IPR000182">
    <property type="entry name" value="GNAT_dom"/>
</dbReference>
<comment type="caution">
    <text evidence="5">The sequence shown here is derived from an EMBL/GenBank/DDBJ whole genome shotgun (WGS) entry which is preliminary data.</text>
</comment>
<dbReference type="RefSeq" id="WP_160885615.1">
    <property type="nucleotide sequence ID" value="NZ_WURB01000012.1"/>
</dbReference>
<name>A0A7X3MU51_9HYPH</name>
<keyword evidence="6" id="KW-1185">Reference proteome</keyword>
<evidence type="ECO:0000313" key="5">
    <source>
        <dbReference type="EMBL" id="MXQ13030.1"/>
    </source>
</evidence>
<organism evidence="5 6">
    <name type="scientific">Microvirga makkahensis</name>
    <dbReference type="NCBI Taxonomy" id="1128670"/>
    <lineage>
        <taxon>Bacteria</taxon>
        <taxon>Pseudomonadati</taxon>
        <taxon>Pseudomonadota</taxon>
        <taxon>Alphaproteobacteria</taxon>
        <taxon>Hyphomicrobiales</taxon>
        <taxon>Methylobacteriaceae</taxon>
        <taxon>Microvirga</taxon>
    </lineage>
</organism>
<dbReference type="Gene3D" id="3.40.630.30">
    <property type="match status" value="1"/>
</dbReference>
<gene>
    <name evidence="5" type="ORF">GR328_16500</name>
</gene>
<evidence type="ECO:0000259" key="4">
    <source>
        <dbReference type="PROSITE" id="PS51186"/>
    </source>
</evidence>
<dbReference type="InterPro" id="IPR051531">
    <property type="entry name" value="N-acetyltransferase"/>
</dbReference>
<proteinExistence type="inferred from homology"/>
<evidence type="ECO:0000256" key="1">
    <source>
        <dbReference type="ARBA" id="ARBA00022679"/>
    </source>
</evidence>
<dbReference type="PANTHER" id="PTHR43792">
    <property type="entry name" value="GNAT FAMILY, PUTATIVE (AFU_ORTHOLOGUE AFUA_3G00765)-RELATED-RELATED"/>
    <property type="match status" value="1"/>
</dbReference>
<evidence type="ECO:0000256" key="3">
    <source>
        <dbReference type="ARBA" id="ARBA00038502"/>
    </source>
</evidence>
<protein>
    <submittedName>
        <fullName evidence="5">GNAT family N-acetyltransferase</fullName>
    </submittedName>
</protein>
<dbReference type="SUPFAM" id="SSF55729">
    <property type="entry name" value="Acyl-CoA N-acyltransferases (Nat)"/>
    <property type="match status" value="1"/>
</dbReference>
<keyword evidence="1 5" id="KW-0808">Transferase</keyword>
<accession>A0A7X3MU51</accession>
<evidence type="ECO:0000256" key="2">
    <source>
        <dbReference type="ARBA" id="ARBA00023315"/>
    </source>
</evidence>
<dbReference type="PROSITE" id="PS51186">
    <property type="entry name" value="GNAT"/>
    <property type="match status" value="1"/>
</dbReference>
<dbReference type="PANTHER" id="PTHR43792:SF8">
    <property type="entry name" value="[RIBOSOMAL PROTEIN US5]-ALANINE N-ACETYLTRANSFERASE"/>
    <property type="match status" value="1"/>
</dbReference>
<sequence>MVHRVNIERVRPRDGAELVAANLASIALHEPWVSPCRDLVSFQGYLSRCDGDRSIGFIARECESDRIVGVVNLSEIVRGFFQSAYMGYYAVSGMNGRGLMSEAVGLVVTHAFTELRLHRIEANIQPQNEPSRALVKRLGFRQEGYSPRYLKIGGEWRDHERWAILSEDWRGWEGLTPPRRV</sequence>
<dbReference type="GO" id="GO:0008999">
    <property type="term" value="F:protein-N-terminal-alanine acetyltransferase activity"/>
    <property type="evidence" value="ECO:0007669"/>
    <property type="project" value="TreeGrafter"/>
</dbReference>
<dbReference type="AlphaFoldDB" id="A0A7X3MU51"/>
<dbReference type="OrthoDB" id="9801669at2"/>
<comment type="similarity">
    <text evidence="3">Belongs to the acetyltransferase family. RimJ subfamily.</text>
</comment>
<dbReference type="EMBL" id="WURB01000012">
    <property type="protein sequence ID" value="MXQ13030.1"/>
    <property type="molecule type" value="Genomic_DNA"/>
</dbReference>
<dbReference type="Proteomes" id="UP000436483">
    <property type="component" value="Unassembled WGS sequence"/>
</dbReference>